<feature type="compositionally biased region" description="Low complexity" evidence="1">
    <location>
        <begin position="214"/>
        <end position="229"/>
    </location>
</feature>
<dbReference type="InterPro" id="IPR043913">
    <property type="entry name" value="DUF5764"/>
</dbReference>
<gene>
    <name evidence="2" type="ORF">crov336</name>
</gene>
<dbReference type="Pfam" id="PF19068">
    <property type="entry name" value="DUF5764"/>
    <property type="match status" value="1"/>
</dbReference>
<name>E3T5A7_CROVB</name>
<feature type="region of interest" description="Disordered" evidence="1">
    <location>
        <begin position="299"/>
        <end position="318"/>
    </location>
</feature>
<evidence type="ECO:0000313" key="2">
    <source>
        <dbReference type="EMBL" id="ADO67370.1"/>
    </source>
</evidence>
<sequence length="448" mass="51503">MALLNDNREIILNYLTKKLYPLIYEGIESIYQEAAQFSKNEPKSVLKNFQIFLKKIPNWSKQIIEQEKRRIMVKIKNPELIEMLIKSYLKLTLVQLTGHSRKLIIKFIDLDEININKFIHGIYKSIARELYSNPFLFYDKLPPIELKKHQNMVLEIIKDKIKEVIIDMLPWEEITFRILESAEEDLSGLNNYISPGIKQTTQTTQPNIQNTINTQPNTQLNTPPIQQPLKPQNSQNPINALSGITNLLGTPTSPTKQLNPQQGGYDNININSPQFINSDDLASREKDILSIINKATKKTENNEKQEKHTNQDEHKLDKTLNNLEEFNKNKDIKEGEEVDGEPVGDNINEKEKTNKDFKDLKDKTQEKDGVREEKIINLGTKPKPISNETSSIKNVIKSLDSDTSISHIPESEDGFSGYADIFTNKHLSSEDKTKKLGKNKFFANYLKV</sequence>
<dbReference type="RefSeq" id="YP_003969969.1">
    <property type="nucleotide sequence ID" value="NC_014637.1"/>
</dbReference>
<evidence type="ECO:0000256" key="1">
    <source>
        <dbReference type="SAM" id="MobiDB-lite"/>
    </source>
</evidence>
<protein>
    <submittedName>
        <fullName evidence="2">Uncharacterized protein</fullName>
    </submittedName>
</protein>
<dbReference type="KEGG" id="vg:9887739"/>
<reference evidence="2 3" key="1">
    <citation type="journal article" date="2010" name="Proc. Natl. Acad. Sci. U.S.A.">
        <title>Giant virus with a remarkable complement of genes infects marine zooplankton.</title>
        <authorList>
            <person name="Fischer M.G."/>
            <person name="Allen M.J."/>
            <person name="Wilson W.H."/>
            <person name="Suttle C.A."/>
        </authorList>
    </citation>
    <scope>NUCLEOTIDE SEQUENCE [LARGE SCALE GENOMIC DNA]</scope>
    <source>
        <strain evidence="2 3">BV-PW1</strain>
    </source>
</reference>
<feature type="compositionally biased region" description="Basic and acidic residues" evidence="1">
    <location>
        <begin position="347"/>
        <end position="356"/>
    </location>
</feature>
<organism evidence="2 3">
    <name type="scientific">Cafeteria roenbergensis virus (strain BV-PW1)</name>
    <name type="common">CroV</name>
    <dbReference type="NCBI Taxonomy" id="693272"/>
    <lineage>
        <taxon>Viruses</taxon>
        <taxon>Varidnaviria</taxon>
        <taxon>Bamfordvirae</taxon>
        <taxon>Nucleocytoviricota</taxon>
        <taxon>Megaviricetes</taxon>
        <taxon>Imitervirales</taxon>
        <taxon>Mimiviridae</taxon>
        <taxon>Aliimimivirinae</taxon>
        <taxon>Rheavirus</taxon>
        <taxon>Rheavirus sinusmexicani</taxon>
    </lineage>
</organism>
<feature type="region of interest" description="Disordered" evidence="1">
    <location>
        <begin position="330"/>
        <end position="356"/>
    </location>
</feature>
<accession>E3T5A7</accession>
<proteinExistence type="predicted"/>
<dbReference type="EMBL" id="GU244497">
    <property type="protein sequence ID" value="ADO67370.1"/>
    <property type="molecule type" value="Genomic_DNA"/>
</dbReference>
<organismHost>
    <name type="scientific">Cafeteria roenbergensis</name>
    <name type="common">Marine flagellate</name>
    <dbReference type="NCBI Taxonomy" id="33653"/>
</organismHost>
<feature type="region of interest" description="Disordered" evidence="1">
    <location>
        <begin position="214"/>
        <end position="235"/>
    </location>
</feature>
<dbReference type="Proteomes" id="UP000029781">
    <property type="component" value="Segment"/>
</dbReference>
<keyword evidence="3" id="KW-1185">Reference proteome</keyword>
<evidence type="ECO:0000313" key="3">
    <source>
        <dbReference type="Proteomes" id="UP000029781"/>
    </source>
</evidence>
<dbReference type="GeneID" id="9887739"/>
<dbReference type="OrthoDB" id="14848at10239"/>